<reference evidence="2 3" key="1">
    <citation type="journal article" date="2014" name="Mol. Biol. Evol.">
        <title>Massive expansion of Ubiquitination-related gene families within the Chlamydiae.</title>
        <authorList>
            <person name="Domman D."/>
            <person name="Collingro A."/>
            <person name="Lagkouvardos I."/>
            <person name="Gehre L."/>
            <person name="Weinmaier T."/>
            <person name="Rattei T."/>
            <person name="Subtil A."/>
            <person name="Horn M."/>
        </authorList>
    </citation>
    <scope>NUCLEOTIDE SEQUENCE [LARGE SCALE GENOMIC DNA]</scope>
    <source>
        <strain evidence="2 3">OEW1</strain>
    </source>
</reference>
<evidence type="ECO:0008006" key="4">
    <source>
        <dbReference type="Google" id="ProtNLM"/>
    </source>
</evidence>
<feature type="transmembrane region" description="Helical" evidence="1">
    <location>
        <begin position="46"/>
        <end position="68"/>
    </location>
</feature>
<evidence type="ECO:0000313" key="2">
    <source>
        <dbReference type="EMBL" id="KIA77450.1"/>
    </source>
</evidence>
<dbReference type="EMBL" id="JSAM01000076">
    <property type="protein sequence ID" value="KIA77450.1"/>
    <property type="molecule type" value="Genomic_DNA"/>
</dbReference>
<organism evidence="2 3">
    <name type="scientific">Parachlamydia acanthamoebae</name>
    <dbReference type="NCBI Taxonomy" id="83552"/>
    <lineage>
        <taxon>Bacteria</taxon>
        <taxon>Pseudomonadati</taxon>
        <taxon>Chlamydiota</taxon>
        <taxon>Chlamydiia</taxon>
        <taxon>Parachlamydiales</taxon>
        <taxon>Parachlamydiaceae</taxon>
        <taxon>Parachlamydia</taxon>
    </lineage>
</organism>
<evidence type="ECO:0000313" key="3">
    <source>
        <dbReference type="Proteomes" id="UP000031307"/>
    </source>
</evidence>
<keyword evidence="1" id="KW-1133">Transmembrane helix</keyword>
<name>A0A0C1C8T4_9BACT</name>
<evidence type="ECO:0000256" key="1">
    <source>
        <dbReference type="SAM" id="Phobius"/>
    </source>
</evidence>
<dbReference type="RefSeq" id="WP_006340139.1">
    <property type="nucleotide sequence ID" value="NZ_BAWW01000008.1"/>
</dbReference>
<proteinExistence type="predicted"/>
<accession>A0A0C1C8T4</accession>
<keyword evidence="1" id="KW-0812">Transmembrane</keyword>
<dbReference type="Proteomes" id="UP000031307">
    <property type="component" value="Unassembled WGS sequence"/>
</dbReference>
<gene>
    <name evidence="2" type="ORF">DB43_GG00290</name>
</gene>
<protein>
    <recommendedName>
        <fullName evidence="4">Alkaline shock response membrane anchor protein AmaP</fullName>
    </recommendedName>
</protein>
<dbReference type="AlphaFoldDB" id="A0A0C1C8T4"/>
<dbReference type="PATRIC" id="fig|83552.4.peg.1415"/>
<sequence>MGNLFYFLMNFVLALFFLLVGIACLLVSFFPQMRIEILRLITDGTWIIFSAGAIFVLISCTIFFQLFLTSRRKSYVIRSGKNAVEVDQSLIEEYLNLYWRQVFPHHAIPTQVQIKKNQIYLTADLPFMPEEEQGTFLKQFEENISELFTRTLGYRNDFYLSINFQEKPKALPEK</sequence>
<comment type="caution">
    <text evidence="2">The sequence shown here is derived from an EMBL/GenBank/DDBJ whole genome shotgun (WGS) entry which is preliminary data.</text>
</comment>
<feature type="transmembrane region" description="Helical" evidence="1">
    <location>
        <begin position="7"/>
        <end position="30"/>
    </location>
</feature>
<keyword evidence="1" id="KW-0472">Membrane</keyword>